<dbReference type="Gene3D" id="3.90.1200.10">
    <property type="match status" value="1"/>
</dbReference>
<sequence length="406" mass="47391">MESIYPEVQTIIKNIAVSEGFTDPEITASGQMDNGEGFTGNVIFISITDKQRTKGLDIVVKQSNLNQNVRDAIPVHTLYKNESYFYNRIWPELSKLQNTLPNIDPFNNIPKCFATDVHKDKECLIMENLMTQQFKTIEKNVSFSDAELKYILTKYGKFHGLSFGYKAKYPNNFNEFCETLTPYWKIQGDAKLFIYCFEDAVKKCEKYLSLNKDIKTKESLEKLTKNCVELYKNSVTYTGNYGVITHGDCWSNNMMFKYDKNGKIEDMKFIDFQASSKASVVQDLAYFLYSGCDKQVLDNLDKYLMIYHKSLVETCLALDCKEYISFEELKKEWKEYCYFGFMMALIVFGVKCAIPEDIKKADFGELLDDFNNSSKEKPEHKIRLDEEMMEIKYKELFNHMVKNHFF</sequence>
<name>A0A9N9T971_DIABA</name>
<dbReference type="InterPro" id="IPR015897">
    <property type="entry name" value="CHK_kinase-like"/>
</dbReference>
<dbReference type="SMART" id="SM00587">
    <property type="entry name" value="CHK"/>
    <property type="match status" value="1"/>
</dbReference>
<reference evidence="2" key="1">
    <citation type="submission" date="2022-01" db="EMBL/GenBank/DDBJ databases">
        <authorList>
            <person name="King R."/>
        </authorList>
    </citation>
    <scope>NUCLEOTIDE SEQUENCE</scope>
</reference>
<gene>
    <name evidence="2" type="ORF">DIABBA_LOCUS11748</name>
</gene>
<proteinExistence type="predicted"/>
<dbReference type="OrthoDB" id="8250698at2759"/>
<dbReference type="PANTHER" id="PTHR11012:SF30">
    <property type="entry name" value="PROTEIN KINASE-LIKE DOMAIN-CONTAINING"/>
    <property type="match status" value="1"/>
</dbReference>
<evidence type="ECO:0000313" key="2">
    <source>
        <dbReference type="EMBL" id="CAG9838936.1"/>
    </source>
</evidence>
<accession>A0A9N9T971</accession>
<dbReference type="Pfam" id="PF02958">
    <property type="entry name" value="EcKL"/>
    <property type="match status" value="1"/>
</dbReference>
<dbReference type="SUPFAM" id="SSF56112">
    <property type="entry name" value="Protein kinase-like (PK-like)"/>
    <property type="match status" value="1"/>
</dbReference>
<evidence type="ECO:0000259" key="1">
    <source>
        <dbReference type="SMART" id="SM00587"/>
    </source>
</evidence>
<dbReference type="Proteomes" id="UP001153709">
    <property type="component" value="Chromosome 8"/>
</dbReference>
<dbReference type="AlphaFoldDB" id="A0A9N9T971"/>
<dbReference type="InterPro" id="IPR004119">
    <property type="entry name" value="EcKL"/>
</dbReference>
<keyword evidence="3" id="KW-1185">Reference proteome</keyword>
<dbReference type="InterPro" id="IPR011009">
    <property type="entry name" value="Kinase-like_dom_sf"/>
</dbReference>
<organism evidence="2 3">
    <name type="scientific">Diabrotica balteata</name>
    <name type="common">Banded cucumber beetle</name>
    <dbReference type="NCBI Taxonomy" id="107213"/>
    <lineage>
        <taxon>Eukaryota</taxon>
        <taxon>Metazoa</taxon>
        <taxon>Ecdysozoa</taxon>
        <taxon>Arthropoda</taxon>
        <taxon>Hexapoda</taxon>
        <taxon>Insecta</taxon>
        <taxon>Pterygota</taxon>
        <taxon>Neoptera</taxon>
        <taxon>Endopterygota</taxon>
        <taxon>Coleoptera</taxon>
        <taxon>Polyphaga</taxon>
        <taxon>Cucujiformia</taxon>
        <taxon>Chrysomeloidea</taxon>
        <taxon>Chrysomelidae</taxon>
        <taxon>Galerucinae</taxon>
        <taxon>Diabroticina</taxon>
        <taxon>Diabroticites</taxon>
        <taxon>Diabrotica</taxon>
    </lineage>
</organism>
<evidence type="ECO:0000313" key="3">
    <source>
        <dbReference type="Proteomes" id="UP001153709"/>
    </source>
</evidence>
<feature type="domain" description="CHK kinase-like" evidence="1">
    <location>
        <begin position="124"/>
        <end position="317"/>
    </location>
</feature>
<dbReference type="EMBL" id="OU898283">
    <property type="protein sequence ID" value="CAG9838936.1"/>
    <property type="molecule type" value="Genomic_DNA"/>
</dbReference>
<protein>
    <recommendedName>
        <fullName evidence="1">CHK kinase-like domain-containing protein</fullName>
    </recommendedName>
</protein>
<dbReference type="PANTHER" id="PTHR11012">
    <property type="entry name" value="PROTEIN KINASE-LIKE DOMAIN-CONTAINING"/>
    <property type="match status" value="1"/>
</dbReference>